<dbReference type="RefSeq" id="XP_056698092.1">
    <property type="nucleotide sequence ID" value="XM_056842114.1"/>
</dbReference>
<evidence type="ECO:0000313" key="7">
    <source>
        <dbReference type="Proteomes" id="UP000813463"/>
    </source>
</evidence>
<feature type="compositionally biased region" description="Polar residues" evidence="5">
    <location>
        <begin position="1"/>
        <end position="10"/>
    </location>
</feature>
<dbReference type="PANTHER" id="PTHR31744:SF210">
    <property type="entry name" value="NAC DOMAIN-CONTAINING PROTEIN 86-LIKE"/>
    <property type="match status" value="1"/>
</dbReference>
<keyword evidence="4" id="KW-0539">Nucleus</keyword>
<reference evidence="8" key="2">
    <citation type="submission" date="2025-08" db="UniProtKB">
        <authorList>
            <consortium name="RefSeq"/>
        </authorList>
    </citation>
    <scope>IDENTIFICATION</scope>
    <source>
        <tissue evidence="8">Leaf</tissue>
    </source>
</reference>
<evidence type="ECO:0000256" key="5">
    <source>
        <dbReference type="SAM" id="MobiDB-lite"/>
    </source>
</evidence>
<sequence length="272" mass="31080">MENGQNVSSLEQHEPHKQETKQHMYTHNVVSINNFGTQPGFRFAPIDEELLLYYLKGKVLGKSLGRDTIGEVNVFKFAPWDLPYMSCSKSNDLVWFFFCPPEKKYDKGNKTNRSNIFGYWKSSGKDRTVKERASHPPRPIGTIKSLVFHKGKPPKGERTNWVMYEYRLLEDNMSDVTNSNGSYCVYKLFQKEGLGPRNGHNYGAIFYEKDLAENCSSSTSNNVEYPTNTAQCTTTITSTSSNTDNQHFNGNFLDDEVFINKGWGEILSMLDD</sequence>
<dbReference type="InterPro" id="IPR003441">
    <property type="entry name" value="NAC-dom"/>
</dbReference>
<evidence type="ECO:0000313" key="8">
    <source>
        <dbReference type="RefSeq" id="XP_056698092.1"/>
    </source>
</evidence>
<feature type="region of interest" description="Disordered" evidence="5">
    <location>
        <begin position="1"/>
        <end position="20"/>
    </location>
</feature>
<evidence type="ECO:0000256" key="1">
    <source>
        <dbReference type="ARBA" id="ARBA00023015"/>
    </source>
</evidence>
<protein>
    <submittedName>
        <fullName evidence="8">NAC domain-containing protein 82-like</fullName>
    </submittedName>
</protein>
<keyword evidence="2" id="KW-0238">DNA-binding</keyword>
<evidence type="ECO:0000259" key="6">
    <source>
        <dbReference type="PROSITE" id="PS51005"/>
    </source>
</evidence>
<dbReference type="PROSITE" id="PS51005">
    <property type="entry name" value="NAC"/>
    <property type="match status" value="1"/>
</dbReference>
<keyword evidence="1" id="KW-0805">Transcription regulation</keyword>
<dbReference type="SUPFAM" id="SSF101941">
    <property type="entry name" value="NAC domain"/>
    <property type="match status" value="1"/>
</dbReference>
<feature type="compositionally biased region" description="Basic and acidic residues" evidence="5">
    <location>
        <begin position="11"/>
        <end position="20"/>
    </location>
</feature>
<dbReference type="Gene3D" id="2.170.150.80">
    <property type="entry name" value="NAC domain"/>
    <property type="match status" value="1"/>
</dbReference>
<dbReference type="Proteomes" id="UP000813463">
    <property type="component" value="Chromosome 4"/>
</dbReference>
<gene>
    <name evidence="8" type="primary">LOC130471802</name>
</gene>
<dbReference type="InterPro" id="IPR036093">
    <property type="entry name" value="NAC_dom_sf"/>
</dbReference>
<keyword evidence="7" id="KW-1185">Reference proteome</keyword>
<dbReference type="GeneID" id="130471802"/>
<reference evidence="7" key="1">
    <citation type="journal article" date="2021" name="Nat. Commun.">
        <title>Genomic analyses provide insights into spinach domestication and the genetic basis of agronomic traits.</title>
        <authorList>
            <person name="Cai X."/>
            <person name="Sun X."/>
            <person name="Xu C."/>
            <person name="Sun H."/>
            <person name="Wang X."/>
            <person name="Ge C."/>
            <person name="Zhang Z."/>
            <person name="Wang Q."/>
            <person name="Fei Z."/>
            <person name="Jiao C."/>
            <person name="Wang Q."/>
        </authorList>
    </citation>
    <scope>NUCLEOTIDE SEQUENCE [LARGE SCALE GENOMIC DNA]</scope>
    <source>
        <strain evidence="7">cv. Varoflay</strain>
    </source>
</reference>
<dbReference type="Pfam" id="PF02365">
    <property type="entry name" value="NAM"/>
    <property type="match status" value="1"/>
</dbReference>
<name>A0ABM3RR44_SPIOL</name>
<evidence type="ECO:0000256" key="4">
    <source>
        <dbReference type="ARBA" id="ARBA00023242"/>
    </source>
</evidence>
<accession>A0ABM3RR44</accession>
<feature type="domain" description="NAC" evidence="6">
    <location>
        <begin position="37"/>
        <end position="191"/>
    </location>
</feature>
<keyword evidence="3" id="KW-0804">Transcription</keyword>
<organism evidence="7 8">
    <name type="scientific">Spinacia oleracea</name>
    <name type="common">Spinach</name>
    <dbReference type="NCBI Taxonomy" id="3562"/>
    <lineage>
        <taxon>Eukaryota</taxon>
        <taxon>Viridiplantae</taxon>
        <taxon>Streptophyta</taxon>
        <taxon>Embryophyta</taxon>
        <taxon>Tracheophyta</taxon>
        <taxon>Spermatophyta</taxon>
        <taxon>Magnoliopsida</taxon>
        <taxon>eudicotyledons</taxon>
        <taxon>Gunneridae</taxon>
        <taxon>Pentapetalae</taxon>
        <taxon>Caryophyllales</taxon>
        <taxon>Chenopodiaceae</taxon>
        <taxon>Chenopodioideae</taxon>
        <taxon>Anserineae</taxon>
        <taxon>Spinacia</taxon>
    </lineage>
</organism>
<dbReference type="PANTHER" id="PTHR31744">
    <property type="entry name" value="PROTEIN CUP-SHAPED COTYLEDON 2-RELATED"/>
    <property type="match status" value="1"/>
</dbReference>
<evidence type="ECO:0000256" key="2">
    <source>
        <dbReference type="ARBA" id="ARBA00023125"/>
    </source>
</evidence>
<evidence type="ECO:0000256" key="3">
    <source>
        <dbReference type="ARBA" id="ARBA00023163"/>
    </source>
</evidence>
<proteinExistence type="predicted"/>